<organism evidence="7 8">
    <name type="scientific">Aspergillus coremiiformis</name>
    <dbReference type="NCBI Taxonomy" id="138285"/>
    <lineage>
        <taxon>Eukaryota</taxon>
        <taxon>Fungi</taxon>
        <taxon>Dikarya</taxon>
        <taxon>Ascomycota</taxon>
        <taxon>Pezizomycotina</taxon>
        <taxon>Eurotiomycetes</taxon>
        <taxon>Eurotiomycetidae</taxon>
        <taxon>Eurotiales</taxon>
        <taxon>Aspergillaceae</taxon>
        <taxon>Aspergillus</taxon>
        <taxon>Aspergillus subgen. Circumdati</taxon>
    </lineage>
</organism>
<dbReference type="Proteomes" id="UP000327118">
    <property type="component" value="Unassembled WGS sequence"/>
</dbReference>
<dbReference type="AlphaFoldDB" id="A0A5N6Z5I2"/>
<accession>A0A5N6Z5I2</accession>
<dbReference type="PIRSF" id="PIRSF001221">
    <property type="entry name" value="Amidase_fungi"/>
    <property type="match status" value="1"/>
</dbReference>
<evidence type="ECO:0000256" key="1">
    <source>
        <dbReference type="ARBA" id="ARBA00001311"/>
    </source>
</evidence>
<feature type="active site" description="Charge relay system" evidence="5">
    <location>
        <position position="138"/>
    </location>
</feature>
<protein>
    <recommendedName>
        <fullName evidence="3">amidase</fullName>
        <ecNumber evidence="3">3.5.1.4</ecNumber>
    </recommendedName>
</protein>
<evidence type="ECO:0000313" key="8">
    <source>
        <dbReference type="Proteomes" id="UP000327118"/>
    </source>
</evidence>
<evidence type="ECO:0000256" key="5">
    <source>
        <dbReference type="PIRSR" id="PIRSR001221-1"/>
    </source>
</evidence>
<dbReference type="Pfam" id="PF01425">
    <property type="entry name" value="Amidase"/>
    <property type="match status" value="1"/>
</dbReference>
<gene>
    <name evidence="7" type="ORF">BDV28DRAFT_161825</name>
</gene>
<feature type="domain" description="Amidase" evidence="6">
    <location>
        <begin position="82"/>
        <end position="525"/>
    </location>
</feature>
<feature type="active site" description="Charge relay system" evidence="5">
    <location>
        <position position="214"/>
    </location>
</feature>
<dbReference type="PROSITE" id="PS00571">
    <property type="entry name" value="AMIDASES"/>
    <property type="match status" value="1"/>
</dbReference>
<evidence type="ECO:0000256" key="4">
    <source>
        <dbReference type="ARBA" id="ARBA00022801"/>
    </source>
</evidence>
<dbReference type="PANTHER" id="PTHR46072:SF5">
    <property type="entry name" value="GENERAL AMIDASE-C"/>
    <property type="match status" value="1"/>
</dbReference>
<name>A0A5N6Z5I2_9EURO</name>
<dbReference type="SUPFAM" id="SSF75304">
    <property type="entry name" value="Amidase signature (AS) enzymes"/>
    <property type="match status" value="1"/>
</dbReference>
<dbReference type="PANTHER" id="PTHR46072">
    <property type="entry name" value="AMIDASE-RELATED-RELATED"/>
    <property type="match status" value="1"/>
</dbReference>
<evidence type="ECO:0000256" key="2">
    <source>
        <dbReference type="ARBA" id="ARBA00009199"/>
    </source>
</evidence>
<dbReference type="InterPro" id="IPR036928">
    <property type="entry name" value="AS_sf"/>
</dbReference>
<evidence type="ECO:0000259" key="6">
    <source>
        <dbReference type="Pfam" id="PF01425"/>
    </source>
</evidence>
<keyword evidence="8" id="KW-1185">Reference proteome</keyword>
<reference evidence="8" key="1">
    <citation type="submission" date="2019-04" db="EMBL/GenBank/DDBJ databases">
        <title>Friends and foes A comparative genomics studyof 23 Aspergillus species from section Flavi.</title>
        <authorList>
            <consortium name="DOE Joint Genome Institute"/>
            <person name="Kjaerbolling I."/>
            <person name="Vesth T."/>
            <person name="Frisvad J.C."/>
            <person name="Nybo J.L."/>
            <person name="Theobald S."/>
            <person name="Kildgaard S."/>
            <person name="Isbrandt T."/>
            <person name="Kuo A."/>
            <person name="Sato A."/>
            <person name="Lyhne E.K."/>
            <person name="Kogle M.E."/>
            <person name="Wiebenga A."/>
            <person name="Kun R.S."/>
            <person name="Lubbers R.J."/>
            <person name="Makela M.R."/>
            <person name="Barry K."/>
            <person name="Chovatia M."/>
            <person name="Clum A."/>
            <person name="Daum C."/>
            <person name="Haridas S."/>
            <person name="He G."/>
            <person name="LaButti K."/>
            <person name="Lipzen A."/>
            <person name="Mondo S."/>
            <person name="Riley R."/>
            <person name="Salamov A."/>
            <person name="Simmons B.A."/>
            <person name="Magnuson J.K."/>
            <person name="Henrissat B."/>
            <person name="Mortensen U.H."/>
            <person name="Larsen T.O."/>
            <person name="Devries R.P."/>
            <person name="Grigoriev I.V."/>
            <person name="Machida M."/>
            <person name="Baker S.E."/>
            <person name="Andersen M.R."/>
        </authorList>
    </citation>
    <scope>NUCLEOTIDE SEQUENCE [LARGE SCALE GENOMIC DNA]</scope>
    <source>
        <strain evidence="8">CBS 553.77</strain>
    </source>
</reference>
<comment type="similarity">
    <text evidence="2">Belongs to the amidase family.</text>
</comment>
<dbReference type="GO" id="GO:0004040">
    <property type="term" value="F:amidase activity"/>
    <property type="evidence" value="ECO:0007669"/>
    <property type="project" value="UniProtKB-EC"/>
</dbReference>
<evidence type="ECO:0000256" key="3">
    <source>
        <dbReference type="ARBA" id="ARBA00012922"/>
    </source>
</evidence>
<sequence>MTIQTWHQKALTKQAAAAAKIPPEWLLPPAIQGLLSLHETTNLLDIPAQTGLLTARELEITATEDATALLAKLANKEYTAVEVTIAFSKRAAIAQQLTHCLTETFFDNALARAQHLDDHLTTTGNPIGPLHGLPISLKDCFNITDIPSTLGFVSFLDHPPPTTNATLVDLLLAAGAVLYVKTNISQAMMSTESHNNVFGRVLNPHRKTLTGGGSSGGEGALIALQGSPLGIGTDLGGSIRIPALCCGITGFKPSSGRVPFAGQTTSGRPGMTGIATVAGPLCRSVRDAELFMKVVADSHPEDHDDDVHGLPWSIPQTPTHLTIGLLPEDPARPYHPSMQRTVSTAGRKLAKAGHRIIDLTGKYPSIEQASNLAWRFFQMDPDRTPLTHITASQEPLIPSLKSMLRPGTSSAEPTLRELYDLNVAKADWCGLFRQVFLDNGLDVILGPGYQSCAPVHDSFGLPVYTVLANVTDSPACVIPFGRADQMADAEFLRDVEYLPPYNPRDVEGAPCHVQLIGRRLKDEALIQCAKVVESVLQSE</sequence>
<evidence type="ECO:0000313" key="7">
    <source>
        <dbReference type="EMBL" id="KAE8352393.1"/>
    </source>
</evidence>
<dbReference type="OrthoDB" id="6428749at2759"/>
<dbReference type="InterPro" id="IPR020556">
    <property type="entry name" value="Amidase_CS"/>
</dbReference>
<dbReference type="InterPro" id="IPR023631">
    <property type="entry name" value="Amidase_dom"/>
</dbReference>
<feature type="active site" description="Acyl-ester intermediate" evidence="5">
    <location>
        <position position="238"/>
    </location>
</feature>
<dbReference type="Gene3D" id="3.90.1300.10">
    <property type="entry name" value="Amidase signature (AS) domain"/>
    <property type="match status" value="1"/>
</dbReference>
<dbReference type="EC" id="3.5.1.4" evidence="3"/>
<dbReference type="EMBL" id="ML739132">
    <property type="protein sequence ID" value="KAE8352393.1"/>
    <property type="molecule type" value="Genomic_DNA"/>
</dbReference>
<comment type="catalytic activity">
    <reaction evidence="1">
        <text>a monocarboxylic acid amide + H2O = a monocarboxylate + NH4(+)</text>
        <dbReference type="Rhea" id="RHEA:12020"/>
        <dbReference type="ChEBI" id="CHEBI:15377"/>
        <dbReference type="ChEBI" id="CHEBI:28938"/>
        <dbReference type="ChEBI" id="CHEBI:35757"/>
        <dbReference type="ChEBI" id="CHEBI:83628"/>
        <dbReference type="EC" id="3.5.1.4"/>
    </reaction>
</comment>
<keyword evidence="4" id="KW-0378">Hydrolase</keyword>
<proteinExistence type="inferred from homology"/>